<evidence type="ECO:0000313" key="1">
    <source>
        <dbReference type="EMBL" id="DAF53155.1"/>
    </source>
</evidence>
<proteinExistence type="predicted"/>
<dbReference type="EMBL" id="BK032647">
    <property type="protein sequence ID" value="DAF53155.1"/>
    <property type="molecule type" value="Genomic_DNA"/>
</dbReference>
<organism evidence="1">
    <name type="scientific">Siphoviridae sp. ctLdn10</name>
    <dbReference type="NCBI Taxonomy" id="2827847"/>
    <lineage>
        <taxon>Viruses</taxon>
        <taxon>Duplodnaviria</taxon>
        <taxon>Heunggongvirae</taxon>
        <taxon>Uroviricota</taxon>
        <taxon>Caudoviricetes</taxon>
    </lineage>
</organism>
<reference evidence="1" key="1">
    <citation type="journal article" date="2021" name="Proc. Natl. Acad. Sci. U.S.A.">
        <title>A Catalog of Tens of Thousands of Viruses from Human Metagenomes Reveals Hidden Associations with Chronic Diseases.</title>
        <authorList>
            <person name="Tisza M.J."/>
            <person name="Buck C.B."/>
        </authorList>
    </citation>
    <scope>NUCLEOTIDE SEQUENCE</scope>
    <source>
        <strain evidence="1">CtLdn10</strain>
    </source>
</reference>
<protein>
    <submittedName>
        <fullName evidence="1">Uncharacterized protein</fullName>
    </submittedName>
</protein>
<sequence length="90" mass="10655">MIKNITVELDFDDLDFEDIINYAEEEGFKVLEKKELDNMFLKDDKVQKWGHTLRTKDDDFVRDLIYEYLGMGHFNDWSAVCDELKASLGK</sequence>
<name>A0A8S5SQR6_9CAUD</name>
<accession>A0A8S5SQR6</accession>